<evidence type="ECO:0000259" key="1">
    <source>
        <dbReference type="Pfam" id="PF01243"/>
    </source>
</evidence>
<evidence type="ECO:0000313" key="2">
    <source>
        <dbReference type="EMBL" id="GLI92500.1"/>
    </source>
</evidence>
<sequence length="218" mass="23727">MSAFYGPGHRALQDDFDSRRLADLMEGGVVHGELEPHEAGFIETRDMFFLASIDPSGRPTVSYKGGAPGFVHVSGPKTLVFPWFDGNGMFYSAGNIAENSKVGLLFIDFETPNRLRVQGDAALRRDAEAVAAIPGAQFLVEVAIESIWVNCPRYIHPHRRLSQSKYVPDAAGAAPLPGWKRLDIAQEAIRPDDRARVDAAGGVVEMEAYAGMVQRGEA</sequence>
<keyword evidence="3" id="KW-1185">Reference proteome</keyword>
<evidence type="ECO:0000313" key="3">
    <source>
        <dbReference type="Proteomes" id="UP001144323"/>
    </source>
</evidence>
<organism evidence="2 3">
    <name type="scientific">Methylocystis echinoides</name>
    <dbReference type="NCBI Taxonomy" id="29468"/>
    <lineage>
        <taxon>Bacteria</taxon>
        <taxon>Pseudomonadati</taxon>
        <taxon>Pseudomonadota</taxon>
        <taxon>Alphaproteobacteria</taxon>
        <taxon>Hyphomicrobiales</taxon>
        <taxon>Methylocystaceae</taxon>
        <taxon>Methylocystis</taxon>
    </lineage>
</organism>
<gene>
    <name evidence="2" type="ORF">LMG27198_14920</name>
</gene>
<dbReference type="Proteomes" id="UP001144323">
    <property type="component" value="Unassembled WGS sequence"/>
</dbReference>
<proteinExistence type="predicted"/>
<protein>
    <recommendedName>
        <fullName evidence="1">Pyridoxamine 5'-phosphate oxidase N-terminal domain-containing protein</fullName>
    </recommendedName>
</protein>
<dbReference type="RefSeq" id="WP_281801751.1">
    <property type="nucleotide sequence ID" value="NZ_BSEC01000001.1"/>
</dbReference>
<accession>A0A9W6GT91</accession>
<reference evidence="2" key="1">
    <citation type="journal article" date="2023" name="Int. J. Syst. Evol. Microbiol.">
        <title>Methylocystis iwaonis sp. nov., a type II methane-oxidizing bacterium from surface soil of a rice paddy field in Japan, and emended description of the genus Methylocystis (ex Whittenbury et al. 1970) Bowman et al. 1993.</title>
        <authorList>
            <person name="Kaise H."/>
            <person name="Sawadogo J.B."/>
            <person name="Alam M.S."/>
            <person name="Ueno C."/>
            <person name="Dianou D."/>
            <person name="Shinjo R."/>
            <person name="Asakawa S."/>
        </authorList>
    </citation>
    <scope>NUCLEOTIDE SEQUENCE</scope>
    <source>
        <strain evidence="2">LMG27198</strain>
    </source>
</reference>
<dbReference type="InterPro" id="IPR011576">
    <property type="entry name" value="Pyridox_Oxase_N"/>
</dbReference>
<dbReference type="EMBL" id="BSEC01000001">
    <property type="protein sequence ID" value="GLI92500.1"/>
    <property type="molecule type" value="Genomic_DNA"/>
</dbReference>
<name>A0A9W6GT91_9HYPH</name>
<dbReference type="Gene3D" id="2.30.110.10">
    <property type="entry name" value="Electron Transport, Fmn-binding Protein, Chain A"/>
    <property type="match status" value="1"/>
</dbReference>
<dbReference type="SUPFAM" id="SSF50475">
    <property type="entry name" value="FMN-binding split barrel"/>
    <property type="match status" value="1"/>
</dbReference>
<dbReference type="AlphaFoldDB" id="A0A9W6GT91"/>
<dbReference type="Pfam" id="PF01243">
    <property type="entry name" value="PNPOx_N"/>
    <property type="match status" value="1"/>
</dbReference>
<dbReference type="InterPro" id="IPR012349">
    <property type="entry name" value="Split_barrel_FMN-bd"/>
</dbReference>
<comment type="caution">
    <text evidence="2">The sequence shown here is derived from an EMBL/GenBank/DDBJ whole genome shotgun (WGS) entry which is preliminary data.</text>
</comment>
<dbReference type="PANTHER" id="PTHR42815">
    <property type="entry name" value="FAD-BINDING, PUTATIVE (AFU_ORTHOLOGUE AFUA_6G07600)-RELATED"/>
    <property type="match status" value="1"/>
</dbReference>
<feature type="domain" description="Pyridoxamine 5'-phosphate oxidase N-terminal" evidence="1">
    <location>
        <begin position="37"/>
        <end position="133"/>
    </location>
</feature>
<dbReference type="PANTHER" id="PTHR42815:SF2">
    <property type="entry name" value="FAD-BINDING, PUTATIVE (AFU_ORTHOLOGUE AFUA_6G07600)-RELATED"/>
    <property type="match status" value="1"/>
</dbReference>